<reference evidence="1 2" key="1">
    <citation type="submission" date="2023-11" db="EMBL/GenBank/DDBJ databases">
        <title>A Novel Polar Bacteriovorax (B. antarcticus) Isolated from the Biocrust in Antarctica.</title>
        <authorList>
            <person name="Mun W."/>
            <person name="Choi S.Y."/>
            <person name="Mitchell R.J."/>
        </authorList>
    </citation>
    <scope>NUCLEOTIDE SEQUENCE [LARGE SCALE GENOMIC DNA]</scope>
    <source>
        <strain evidence="1 2">PP10</strain>
    </source>
</reference>
<dbReference type="RefSeq" id="WP_323578446.1">
    <property type="nucleotide sequence ID" value="NZ_JAYGJQ010000003.1"/>
</dbReference>
<evidence type="ECO:0000313" key="2">
    <source>
        <dbReference type="Proteomes" id="UP001302274"/>
    </source>
</evidence>
<keyword evidence="2" id="KW-1185">Reference proteome</keyword>
<gene>
    <name evidence="1" type="ORF">SHI21_18140</name>
</gene>
<name>A0ABU5W1M9_9BACT</name>
<organism evidence="1 2">
    <name type="scientific">Bacteriovorax antarcticus</name>
    <dbReference type="NCBI Taxonomy" id="3088717"/>
    <lineage>
        <taxon>Bacteria</taxon>
        <taxon>Pseudomonadati</taxon>
        <taxon>Bdellovibrionota</taxon>
        <taxon>Bacteriovoracia</taxon>
        <taxon>Bacteriovoracales</taxon>
        <taxon>Bacteriovoracaceae</taxon>
        <taxon>Bacteriovorax</taxon>
    </lineage>
</organism>
<accession>A0ABU5W1M9</accession>
<proteinExistence type="predicted"/>
<comment type="caution">
    <text evidence="1">The sequence shown here is derived from an EMBL/GenBank/DDBJ whole genome shotgun (WGS) entry which is preliminary data.</text>
</comment>
<dbReference type="EMBL" id="JAYGJQ010000003">
    <property type="protein sequence ID" value="MEA9358160.1"/>
    <property type="molecule type" value="Genomic_DNA"/>
</dbReference>
<dbReference type="Proteomes" id="UP001302274">
    <property type="component" value="Unassembled WGS sequence"/>
</dbReference>
<protein>
    <submittedName>
        <fullName evidence="1">Uncharacterized protein</fullName>
    </submittedName>
</protein>
<sequence length="121" mass="14243">MKTTSQNINETDNLVLFPSAKNFHKEEDLTDPMMDLLNEYSHMTDADIPTHLDERFEDELEDDTIFGSLEAFMARNQNQDGLTPDDKLVKLINERMQAITEAKERIKFYLDEIDMFLPRKR</sequence>
<evidence type="ECO:0000313" key="1">
    <source>
        <dbReference type="EMBL" id="MEA9358160.1"/>
    </source>
</evidence>